<reference evidence="2 3" key="1">
    <citation type="journal article" date="2023" name="Plants (Basel)">
        <title>Bridging the Gap: Combining Genomics and Transcriptomics Approaches to Understand Stylosanthes scabra, an Orphan Legume from the Brazilian Caatinga.</title>
        <authorList>
            <person name="Ferreira-Neto J.R.C."/>
            <person name="da Silva M.D."/>
            <person name="Binneck E."/>
            <person name="de Melo N.F."/>
            <person name="da Silva R.H."/>
            <person name="de Melo A.L.T.M."/>
            <person name="Pandolfi V."/>
            <person name="Bustamante F.O."/>
            <person name="Brasileiro-Vidal A.C."/>
            <person name="Benko-Iseppon A.M."/>
        </authorList>
    </citation>
    <scope>NUCLEOTIDE SEQUENCE [LARGE SCALE GENOMIC DNA]</scope>
    <source>
        <tissue evidence="2">Leaves</tissue>
    </source>
</reference>
<gene>
    <name evidence="2" type="ORF">PIB30_061092</name>
</gene>
<dbReference type="Pfam" id="PF14111">
    <property type="entry name" value="DUF4283"/>
    <property type="match status" value="1"/>
</dbReference>
<feature type="non-terminal residue" evidence="2">
    <location>
        <position position="117"/>
    </location>
</feature>
<accession>A0ABU6UMF1</accession>
<organism evidence="2 3">
    <name type="scientific">Stylosanthes scabra</name>
    <dbReference type="NCBI Taxonomy" id="79078"/>
    <lineage>
        <taxon>Eukaryota</taxon>
        <taxon>Viridiplantae</taxon>
        <taxon>Streptophyta</taxon>
        <taxon>Embryophyta</taxon>
        <taxon>Tracheophyta</taxon>
        <taxon>Spermatophyta</taxon>
        <taxon>Magnoliopsida</taxon>
        <taxon>eudicotyledons</taxon>
        <taxon>Gunneridae</taxon>
        <taxon>Pentapetalae</taxon>
        <taxon>rosids</taxon>
        <taxon>fabids</taxon>
        <taxon>Fabales</taxon>
        <taxon>Fabaceae</taxon>
        <taxon>Papilionoideae</taxon>
        <taxon>50 kb inversion clade</taxon>
        <taxon>dalbergioids sensu lato</taxon>
        <taxon>Dalbergieae</taxon>
        <taxon>Pterocarpus clade</taxon>
        <taxon>Stylosanthes</taxon>
    </lineage>
</organism>
<dbReference type="EMBL" id="JASCZI010121378">
    <property type="protein sequence ID" value="MED6161480.1"/>
    <property type="molecule type" value="Genomic_DNA"/>
</dbReference>
<evidence type="ECO:0000313" key="3">
    <source>
        <dbReference type="Proteomes" id="UP001341840"/>
    </source>
</evidence>
<dbReference type="InterPro" id="IPR025558">
    <property type="entry name" value="DUF4283"/>
</dbReference>
<feature type="domain" description="DUF4283" evidence="1">
    <location>
        <begin position="31"/>
        <end position="102"/>
    </location>
</feature>
<sequence>MVVEPHIAVNGDIIYINPFPNEGINMDNLNLVGKVIVDKEIRFNSIKSTLIGIWGHPSGVAVTEVERNKILMSFNEHDKGLQILNRGPWSIRGHLLNLQIWTGTDPIDSIDHNYMEL</sequence>
<comment type="caution">
    <text evidence="2">The sequence shown here is derived from an EMBL/GenBank/DDBJ whole genome shotgun (WGS) entry which is preliminary data.</text>
</comment>
<evidence type="ECO:0000259" key="1">
    <source>
        <dbReference type="Pfam" id="PF14111"/>
    </source>
</evidence>
<keyword evidence="3" id="KW-1185">Reference proteome</keyword>
<protein>
    <recommendedName>
        <fullName evidence="1">DUF4283 domain-containing protein</fullName>
    </recommendedName>
</protein>
<name>A0ABU6UMF1_9FABA</name>
<evidence type="ECO:0000313" key="2">
    <source>
        <dbReference type="EMBL" id="MED6161480.1"/>
    </source>
</evidence>
<proteinExistence type="predicted"/>
<dbReference type="Proteomes" id="UP001341840">
    <property type="component" value="Unassembled WGS sequence"/>
</dbReference>